<dbReference type="Proteomes" id="UP000654370">
    <property type="component" value="Unassembled WGS sequence"/>
</dbReference>
<feature type="compositionally biased region" description="Acidic residues" evidence="3">
    <location>
        <begin position="142"/>
        <end position="157"/>
    </location>
</feature>
<evidence type="ECO:0000256" key="1">
    <source>
        <dbReference type="ARBA" id="ARBA00022884"/>
    </source>
</evidence>
<dbReference type="SMART" id="SM00360">
    <property type="entry name" value="RRM"/>
    <property type="match status" value="1"/>
</dbReference>
<dbReference type="AlphaFoldDB" id="A0A8H7PWI1"/>
<dbReference type="Gene3D" id="3.30.70.330">
    <property type="match status" value="1"/>
</dbReference>
<dbReference type="GO" id="GO:0000398">
    <property type="term" value="P:mRNA splicing, via spliceosome"/>
    <property type="evidence" value="ECO:0007669"/>
    <property type="project" value="InterPro"/>
</dbReference>
<comment type="caution">
    <text evidence="5">The sequence shown here is derived from an EMBL/GenBank/DDBJ whole genome shotgun (WGS) entry which is preliminary data.</text>
</comment>
<dbReference type="InterPro" id="IPR045844">
    <property type="entry name" value="RRM_Ist3-like"/>
</dbReference>
<accession>A0A8H7PWI1</accession>
<keyword evidence="6" id="KW-1185">Reference proteome</keyword>
<evidence type="ECO:0000313" key="5">
    <source>
        <dbReference type="EMBL" id="KAG2181376.1"/>
    </source>
</evidence>
<dbReference type="GO" id="GO:0005686">
    <property type="term" value="C:U2 snRNP"/>
    <property type="evidence" value="ECO:0007669"/>
    <property type="project" value="TreeGrafter"/>
</dbReference>
<proteinExistence type="predicted"/>
<feature type="region of interest" description="Disordered" evidence="3">
    <location>
        <begin position="108"/>
        <end position="303"/>
    </location>
</feature>
<feature type="compositionally biased region" description="Basic residues" evidence="3">
    <location>
        <begin position="283"/>
        <end position="296"/>
    </location>
</feature>
<evidence type="ECO:0000256" key="3">
    <source>
        <dbReference type="SAM" id="MobiDB-lite"/>
    </source>
</evidence>
<dbReference type="GO" id="GO:0071011">
    <property type="term" value="C:precatalytic spliceosome"/>
    <property type="evidence" value="ECO:0007669"/>
    <property type="project" value="TreeGrafter"/>
</dbReference>
<evidence type="ECO:0000256" key="2">
    <source>
        <dbReference type="PROSITE-ProRule" id="PRU00176"/>
    </source>
</evidence>
<dbReference type="Pfam" id="PF00076">
    <property type="entry name" value="RRM_1"/>
    <property type="match status" value="1"/>
</dbReference>
<keyword evidence="1 2" id="KW-0694">RNA-binding</keyword>
<dbReference type="GO" id="GO:0071013">
    <property type="term" value="C:catalytic step 2 spliceosome"/>
    <property type="evidence" value="ECO:0007669"/>
    <property type="project" value="TreeGrafter"/>
</dbReference>
<dbReference type="InterPro" id="IPR051847">
    <property type="entry name" value="RNA_proc/Spliceosome_comp"/>
</dbReference>
<gene>
    <name evidence="5" type="ORF">INT43_008959</name>
</gene>
<dbReference type="SUPFAM" id="SSF54928">
    <property type="entry name" value="RNA-binding domain, RBD"/>
    <property type="match status" value="1"/>
</dbReference>
<dbReference type="InterPro" id="IPR035979">
    <property type="entry name" value="RBD_domain_sf"/>
</dbReference>
<dbReference type="GO" id="GO:0003723">
    <property type="term" value="F:RNA binding"/>
    <property type="evidence" value="ECO:0007669"/>
    <property type="project" value="UniProtKB-UniRule"/>
</dbReference>
<dbReference type="CDD" id="cd12411">
    <property type="entry name" value="RRM_ist3_like"/>
    <property type="match status" value="1"/>
</dbReference>
<dbReference type="PANTHER" id="PTHR45880:SF1">
    <property type="entry name" value="RNA-BINDING MOTIF PROTEIN, X-LINKED 2"/>
    <property type="match status" value="1"/>
</dbReference>
<evidence type="ECO:0000313" key="6">
    <source>
        <dbReference type="Proteomes" id="UP000654370"/>
    </source>
</evidence>
<organism evidence="5 6">
    <name type="scientific">Mortierella isabellina</name>
    <name type="common">Filamentous fungus</name>
    <name type="synonym">Umbelopsis isabellina</name>
    <dbReference type="NCBI Taxonomy" id="91625"/>
    <lineage>
        <taxon>Eukaryota</taxon>
        <taxon>Fungi</taxon>
        <taxon>Fungi incertae sedis</taxon>
        <taxon>Mucoromycota</taxon>
        <taxon>Mucoromycotina</taxon>
        <taxon>Umbelopsidomycetes</taxon>
        <taxon>Umbelopsidales</taxon>
        <taxon>Umbelopsidaceae</taxon>
        <taxon>Umbelopsis</taxon>
    </lineage>
</organism>
<reference evidence="5" key="1">
    <citation type="submission" date="2020-12" db="EMBL/GenBank/DDBJ databases">
        <title>Metabolic potential, ecology and presence of endohyphal bacteria is reflected in genomic diversity of Mucoromycotina.</title>
        <authorList>
            <person name="Muszewska A."/>
            <person name="Okrasinska A."/>
            <person name="Steczkiewicz K."/>
            <person name="Drgas O."/>
            <person name="Orlowska M."/>
            <person name="Perlinska-Lenart U."/>
            <person name="Aleksandrzak-Piekarczyk T."/>
            <person name="Szatraj K."/>
            <person name="Zielenkiewicz U."/>
            <person name="Pilsyk S."/>
            <person name="Malc E."/>
            <person name="Mieczkowski P."/>
            <person name="Kruszewska J.S."/>
            <person name="Biernat P."/>
            <person name="Pawlowska J."/>
        </authorList>
    </citation>
    <scope>NUCLEOTIDE SEQUENCE</scope>
    <source>
        <strain evidence="5">WA0000067209</strain>
    </source>
</reference>
<feature type="compositionally biased region" description="Basic and acidic residues" evidence="3">
    <location>
        <begin position="186"/>
        <end position="196"/>
    </location>
</feature>
<dbReference type="EMBL" id="JAEPQZ010000005">
    <property type="protein sequence ID" value="KAG2181376.1"/>
    <property type="molecule type" value="Genomic_DNA"/>
</dbReference>
<dbReference type="InterPro" id="IPR012677">
    <property type="entry name" value="Nucleotide-bd_a/b_plait_sf"/>
</dbReference>
<dbReference type="PANTHER" id="PTHR45880">
    <property type="entry name" value="RNA-BINDING MOTIF PROTEIN, X-LINKED 2"/>
    <property type="match status" value="1"/>
</dbReference>
<dbReference type="InterPro" id="IPR000504">
    <property type="entry name" value="RRM_dom"/>
</dbReference>
<feature type="compositionally biased region" description="Basic residues" evidence="3">
    <location>
        <begin position="162"/>
        <end position="185"/>
    </location>
</feature>
<name>A0A8H7PWI1_MORIS</name>
<evidence type="ECO:0000259" key="4">
    <source>
        <dbReference type="PROSITE" id="PS50102"/>
    </source>
</evidence>
<sequence length="303" mass="35615">MANYSVVKEIQRINERESERGYSESGSWHAQYKDSSYIFAGGLPYELSEGDVICIFSQYGEILNLDMPRDKQTGKARGFVFLQYEDQRSTVLAVDNLNGAKVLGRVLRVDHAQRPKPKKDEDGNLPDEPSMNAAPPLLDAGSSDDDSGDDGIDEEDPMAAYLRKKEKKRKRKEEKSKKKSKKRSKDKREHSAHDDVLGAAPDKQNAEEIPKVDLGRDQPADRSRYTSPDHDRYRQRQDDSRDGERHSRRRDSPDRYERRRDDRSSSRDRYRRRRDDRSDSRDRYRRRRHSRSRSPRRRYDDHR</sequence>
<feature type="compositionally biased region" description="Basic and acidic residues" evidence="3">
    <location>
        <begin position="204"/>
        <end position="282"/>
    </location>
</feature>
<dbReference type="OrthoDB" id="2573941at2759"/>
<feature type="compositionally biased region" description="Basic and acidic residues" evidence="3">
    <location>
        <begin position="108"/>
        <end position="122"/>
    </location>
</feature>
<feature type="domain" description="RRM" evidence="4">
    <location>
        <begin position="36"/>
        <end position="114"/>
    </location>
</feature>
<protein>
    <recommendedName>
        <fullName evidence="4">RRM domain-containing protein</fullName>
    </recommendedName>
</protein>
<dbReference type="PROSITE" id="PS50102">
    <property type="entry name" value="RRM"/>
    <property type="match status" value="1"/>
</dbReference>